<evidence type="ECO:0000259" key="7">
    <source>
        <dbReference type="Pfam" id="PF08281"/>
    </source>
</evidence>
<evidence type="ECO:0000256" key="4">
    <source>
        <dbReference type="ARBA" id="ARBA00023125"/>
    </source>
</evidence>
<comment type="similarity">
    <text evidence="1">Belongs to the sigma-70 factor family. ECF subfamily.</text>
</comment>
<organism evidence="8 9">
    <name type="scientific">Micromonospora vinacea</name>
    <dbReference type="NCBI Taxonomy" id="709878"/>
    <lineage>
        <taxon>Bacteria</taxon>
        <taxon>Bacillati</taxon>
        <taxon>Actinomycetota</taxon>
        <taxon>Actinomycetes</taxon>
        <taxon>Micromonosporales</taxon>
        <taxon>Micromonosporaceae</taxon>
        <taxon>Micromonospora</taxon>
    </lineage>
</organism>
<dbReference type="InterPro" id="IPR013324">
    <property type="entry name" value="RNA_pol_sigma_r3/r4-like"/>
</dbReference>
<dbReference type="NCBIfam" id="TIGR02937">
    <property type="entry name" value="sigma70-ECF"/>
    <property type="match status" value="1"/>
</dbReference>
<dbReference type="InterPro" id="IPR013249">
    <property type="entry name" value="RNA_pol_sigma70_r4_t2"/>
</dbReference>
<dbReference type="Proteomes" id="UP000631791">
    <property type="component" value="Unassembled WGS sequence"/>
</dbReference>
<dbReference type="InterPro" id="IPR039425">
    <property type="entry name" value="RNA_pol_sigma-70-like"/>
</dbReference>
<dbReference type="InterPro" id="IPR013325">
    <property type="entry name" value="RNA_pol_sigma_r2"/>
</dbReference>
<evidence type="ECO:0000256" key="5">
    <source>
        <dbReference type="ARBA" id="ARBA00023163"/>
    </source>
</evidence>
<keyword evidence="5" id="KW-0804">Transcription</keyword>
<dbReference type="InterPro" id="IPR007627">
    <property type="entry name" value="RNA_pol_sigma70_r2"/>
</dbReference>
<evidence type="ECO:0000313" key="9">
    <source>
        <dbReference type="Proteomes" id="UP000631791"/>
    </source>
</evidence>
<reference evidence="8 9" key="1">
    <citation type="submission" date="2020-11" db="EMBL/GenBank/DDBJ databases">
        <title>Sequencing the genomes of 1000 actinobacteria strains.</title>
        <authorList>
            <person name="Klenk H.-P."/>
        </authorList>
    </citation>
    <scope>NUCLEOTIDE SEQUENCE [LARGE SCALE GENOMIC DNA]</scope>
    <source>
        <strain evidence="8 9">DSM 101695</strain>
    </source>
</reference>
<keyword evidence="2" id="KW-0805">Transcription regulation</keyword>
<feature type="domain" description="RNA polymerase sigma-70 region 2" evidence="6">
    <location>
        <begin position="23"/>
        <end position="87"/>
    </location>
</feature>
<sequence>MASDADLIGRSLDGDVDAFVEVVERHEVAVGSYLVRRAGRDAAEDLLGEVWVAAFESRRLYDRSYNDARPWLYGVALNRLRRYWRSRPAEDLVADVPDVATEWDPWSAVDLGVDARAVLRSALTRLKPEEREVLRLVAWEDLTAADAARALGIPAGTARRLLSQARTALRDAPGVSALLKDRNSAKERHR</sequence>
<dbReference type="PANTHER" id="PTHR43133">
    <property type="entry name" value="RNA POLYMERASE ECF-TYPE SIGMA FACTO"/>
    <property type="match status" value="1"/>
</dbReference>
<keyword evidence="9" id="KW-1185">Reference proteome</keyword>
<protein>
    <submittedName>
        <fullName evidence="8">RNA polymerase sigma-70 factor (ECF subfamily)</fullName>
    </submittedName>
</protein>
<keyword evidence="3" id="KW-0731">Sigma factor</keyword>
<gene>
    <name evidence="8" type="ORF">IW249_000257</name>
</gene>
<dbReference type="CDD" id="cd06171">
    <property type="entry name" value="Sigma70_r4"/>
    <property type="match status" value="1"/>
</dbReference>
<evidence type="ECO:0000256" key="3">
    <source>
        <dbReference type="ARBA" id="ARBA00023082"/>
    </source>
</evidence>
<dbReference type="InterPro" id="IPR036388">
    <property type="entry name" value="WH-like_DNA-bd_sf"/>
</dbReference>
<dbReference type="Pfam" id="PF04542">
    <property type="entry name" value="Sigma70_r2"/>
    <property type="match status" value="1"/>
</dbReference>
<keyword evidence="4" id="KW-0238">DNA-binding</keyword>
<accession>A0ABS0JU02</accession>
<evidence type="ECO:0000259" key="6">
    <source>
        <dbReference type="Pfam" id="PF04542"/>
    </source>
</evidence>
<dbReference type="SUPFAM" id="SSF88659">
    <property type="entry name" value="Sigma3 and sigma4 domains of RNA polymerase sigma factors"/>
    <property type="match status" value="1"/>
</dbReference>
<dbReference type="Gene3D" id="1.10.10.10">
    <property type="entry name" value="Winged helix-like DNA-binding domain superfamily/Winged helix DNA-binding domain"/>
    <property type="match status" value="1"/>
</dbReference>
<proteinExistence type="inferred from homology"/>
<feature type="domain" description="RNA polymerase sigma factor 70 region 4 type 2" evidence="7">
    <location>
        <begin position="118"/>
        <end position="169"/>
    </location>
</feature>
<dbReference type="InterPro" id="IPR014284">
    <property type="entry name" value="RNA_pol_sigma-70_dom"/>
</dbReference>
<dbReference type="Pfam" id="PF08281">
    <property type="entry name" value="Sigma70_r4_2"/>
    <property type="match status" value="1"/>
</dbReference>
<dbReference type="PANTHER" id="PTHR43133:SF8">
    <property type="entry name" value="RNA POLYMERASE SIGMA FACTOR HI_1459-RELATED"/>
    <property type="match status" value="1"/>
</dbReference>
<evidence type="ECO:0000256" key="2">
    <source>
        <dbReference type="ARBA" id="ARBA00023015"/>
    </source>
</evidence>
<comment type="caution">
    <text evidence="8">The sequence shown here is derived from an EMBL/GenBank/DDBJ whole genome shotgun (WGS) entry which is preliminary data.</text>
</comment>
<dbReference type="SUPFAM" id="SSF88946">
    <property type="entry name" value="Sigma2 domain of RNA polymerase sigma factors"/>
    <property type="match status" value="1"/>
</dbReference>
<dbReference type="Gene3D" id="1.10.1740.10">
    <property type="match status" value="1"/>
</dbReference>
<evidence type="ECO:0000256" key="1">
    <source>
        <dbReference type="ARBA" id="ARBA00010641"/>
    </source>
</evidence>
<dbReference type="RefSeq" id="WP_196919124.1">
    <property type="nucleotide sequence ID" value="NZ_JADOTY010000001.1"/>
</dbReference>
<name>A0ABS0JU02_9ACTN</name>
<evidence type="ECO:0000313" key="8">
    <source>
        <dbReference type="EMBL" id="MBG6099843.1"/>
    </source>
</evidence>
<dbReference type="EMBL" id="JADOTY010000001">
    <property type="protein sequence ID" value="MBG6099843.1"/>
    <property type="molecule type" value="Genomic_DNA"/>
</dbReference>